<evidence type="ECO:0000313" key="5">
    <source>
        <dbReference type="Proteomes" id="UP001165289"/>
    </source>
</evidence>
<keyword evidence="5" id="KW-1185">Reference proteome</keyword>
<evidence type="ECO:0000256" key="2">
    <source>
        <dbReference type="PROSITE-ProRule" id="PRU00504"/>
    </source>
</evidence>
<dbReference type="GO" id="GO:0043161">
    <property type="term" value="P:proteasome-mediated ubiquitin-dependent protein catabolic process"/>
    <property type="evidence" value="ECO:0007669"/>
    <property type="project" value="TreeGrafter"/>
</dbReference>
<dbReference type="PROSITE" id="PS51125">
    <property type="entry name" value="NHL"/>
    <property type="match status" value="1"/>
</dbReference>
<accession>A0AAV7JMS7</accession>
<name>A0AAV7JMS7_9METZ</name>
<dbReference type="InterPro" id="IPR001258">
    <property type="entry name" value="NHL_repeat"/>
</dbReference>
<dbReference type="EMBL" id="JAKMXF010000318">
    <property type="protein sequence ID" value="KAI6649685.1"/>
    <property type="molecule type" value="Genomic_DNA"/>
</dbReference>
<organism evidence="4 5">
    <name type="scientific">Oopsacas minuta</name>
    <dbReference type="NCBI Taxonomy" id="111878"/>
    <lineage>
        <taxon>Eukaryota</taxon>
        <taxon>Metazoa</taxon>
        <taxon>Porifera</taxon>
        <taxon>Hexactinellida</taxon>
        <taxon>Hexasterophora</taxon>
        <taxon>Lyssacinosida</taxon>
        <taxon>Leucopsacidae</taxon>
        <taxon>Oopsacas</taxon>
    </lineage>
</organism>
<reference evidence="4 5" key="1">
    <citation type="journal article" date="2023" name="BMC Biol.">
        <title>The compact genome of the sponge Oopsacas minuta (Hexactinellida) is lacking key metazoan core genes.</title>
        <authorList>
            <person name="Santini S."/>
            <person name="Schenkelaars Q."/>
            <person name="Jourda C."/>
            <person name="Duchesne M."/>
            <person name="Belahbib H."/>
            <person name="Rocher C."/>
            <person name="Selva M."/>
            <person name="Riesgo A."/>
            <person name="Vervoort M."/>
            <person name="Leys S.P."/>
            <person name="Kodjabachian L."/>
            <person name="Le Bivic A."/>
            <person name="Borchiellini C."/>
            <person name="Claverie J.M."/>
            <person name="Renard E."/>
        </authorList>
    </citation>
    <scope>NUCLEOTIDE SEQUENCE [LARGE SCALE GENOMIC DNA]</scope>
    <source>
        <strain evidence="4">SPO-2</strain>
    </source>
</reference>
<dbReference type="Pfam" id="PF06739">
    <property type="entry name" value="SBBP"/>
    <property type="match status" value="1"/>
</dbReference>
<dbReference type="AlphaFoldDB" id="A0AAV7JMS7"/>
<evidence type="ECO:0000313" key="4">
    <source>
        <dbReference type="EMBL" id="KAI6649685.1"/>
    </source>
</evidence>
<evidence type="ECO:0000256" key="3">
    <source>
        <dbReference type="SAM" id="Coils"/>
    </source>
</evidence>
<dbReference type="GO" id="GO:0061630">
    <property type="term" value="F:ubiquitin protein ligase activity"/>
    <property type="evidence" value="ECO:0007669"/>
    <property type="project" value="TreeGrafter"/>
</dbReference>
<evidence type="ECO:0000256" key="1">
    <source>
        <dbReference type="ARBA" id="ARBA00022737"/>
    </source>
</evidence>
<dbReference type="InterPro" id="IPR010620">
    <property type="entry name" value="SBBP_repeat"/>
</dbReference>
<dbReference type="GO" id="GO:0008270">
    <property type="term" value="F:zinc ion binding"/>
    <property type="evidence" value="ECO:0007669"/>
    <property type="project" value="UniProtKB-KW"/>
</dbReference>
<dbReference type="Gene3D" id="2.120.10.30">
    <property type="entry name" value="TolB, C-terminal domain"/>
    <property type="match status" value="2"/>
</dbReference>
<dbReference type="InterPro" id="IPR011042">
    <property type="entry name" value="6-blade_b-propeller_TolB-like"/>
</dbReference>
<dbReference type="CDD" id="cd05819">
    <property type="entry name" value="NHL"/>
    <property type="match status" value="1"/>
</dbReference>
<dbReference type="Proteomes" id="UP001165289">
    <property type="component" value="Unassembled WGS sequence"/>
</dbReference>
<feature type="repeat" description="NHL" evidence="2">
    <location>
        <begin position="163"/>
        <end position="200"/>
    </location>
</feature>
<gene>
    <name evidence="4" type="ORF">LOD99_6475</name>
</gene>
<dbReference type="InterPro" id="IPR050952">
    <property type="entry name" value="TRIM-NHL_E3_ligases"/>
</dbReference>
<keyword evidence="3" id="KW-0175">Coiled coil</keyword>
<dbReference type="GO" id="GO:0000209">
    <property type="term" value="P:protein polyubiquitination"/>
    <property type="evidence" value="ECO:0007669"/>
    <property type="project" value="TreeGrafter"/>
</dbReference>
<comment type="caution">
    <text evidence="4">The sequence shown here is derived from an EMBL/GenBank/DDBJ whole genome shotgun (WGS) entry which is preliminary data.</text>
</comment>
<sequence length="424" mass="47475">MSTFYTALGAAGNFNEKVKDIEDEIEQKYSEIFSAVEVSKQNLLQKLRKIAELEDASKQLKHPGEALKLGFDKSVLEHIHACVNIHLSKEFRKSASFDPDEIPEAVFPRSGKDSLDISLEMKSSCSSLPTDSLSPYSTQSLTPILPTSYKKNSYPTIIAVSQGKADENLEKALGLAVHPTTMDIYIADGGNGAIKVYNKDGEFKFKFGSDGCNPYGITLYEDLVYITNWGISNFQVYNWEGAVVKMEEINILNKPRGITVDSEGNAYVCSTGNNIIVFITKDKHESKVFAAKHVFREPRDVKIHNGRIVVLDDDNPSLHFFTPQEVHQQSIVATFKQIVNPFAHAYIYDPAFFDMKSDGTILVTDRQRHYIKVYSPEGKYVTRIGKECEVTAGCFRDPEGIAIGADGRLYSVCNRRSKMLQIFC</sequence>
<protein>
    <submittedName>
        <fullName evidence="4">PEP-CTERM domain protein</fullName>
    </submittedName>
</protein>
<dbReference type="PANTHER" id="PTHR24104:SF25">
    <property type="entry name" value="PROTEIN LIN-41"/>
    <property type="match status" value="1"/>
</dbReference>
<proteinExistence type="predicted"/>
<feature type="coiled-coil region" evidence="3">
    <location>
        <begin position="11"/>
        <end position="56"/>
    </location>
</feature>
<dbReference type="SUPFAM" id="SSF101898">
    <property type="entry name" value="NHL repeat"/>
    <property type="match status" value="1"/>
</dbReference>
<keyword evidence="1" id="KW-0677">Repeat</keyword>
<dbReference type="PANTHER" id="PTHR24104">
    <property type="entry name" value="E3 UBIQUITIN-PROTEIN LIGASE NHLRC1-RELATED"/>
    <property type="match status" value="1"/>
</dbReference>